<organism evidence="2">
    <name type="scientific">mine drainage metagenome</name>
    <dbReference type="NCBI Taxonomy" id="410659"/>
    <lineage>
        <taxon>unclassified sequences</taxon>
        <taxon>metagenomes</taxon>
        <taxon>ecological metagenomes</taxon>
    </lineage>
</organism>
<dbReference type="EMBL" id="MLJW01001995">
    <property type="protein sequence ID" value="OIQ75989.1"/>
    <property type="molecule type" value="Genomic_DNA"/>
</dbReference>
<dbReference type="Gene3D" id="2.30.30.40">
    <property type="entry name" value="SH3 Domains"/>
    <property type="match status" value="1"/>
</dbReference>
<evidence type="ECO:0000259" key="1">
    <source>
        <dbReference type="PROSITE" id="PS50851"/>
    </source>
</evidence>
<dbReference type="InterPro" id="IPR036061">
    <property type="entry name" value="CheW-like_dom_sf"/>
</dbReference>
<name>A0A1J5QJ02_9ZZZZ</name>
<dbReference type="AlphaFoldDB" id="A0A1J5QJ02"/>
<dbReference type="Pfam" id="PF01584">
    <property type="entry name" value="CheW"/>
    <property type="match status" value="1"/>
</dbReference>
<dbReference type="SUPFAM" id="SSF50341">
    <property type="entry name" value="CheW-like"/>
    <property type="match status" value="1"/>
</dbReference>
<comment type="caution">
    <text evidence="2">The sequence shown here is derived from an EMBL/GenBank/DDBJ whole genome shotgun (WGS) entry which is preliminary data.</text>
</comment>
<evidence type="ECO:0000313" key="2">
    <source>
        <dbReference type="EMBL" id="OIQ75989.1"/>
    </source>
</evidence>
<feature type="domain" description="CheW-like" evidence="1">
    <location>
        <begin position="1"/>
        <end position="87"/>
    </location>
</feature>
<dbReference type="InterPro" id="IPR002545">
    <property type="entry name" value="CheW-lke_dom"/>
</dbReference>
<gene>
    <name evidence="2" type="primary">cheW_28</name>
    <name evidence="2" type="ORF">GALL_423320</name>
</gene>
<proteinExistence type="predicted"/>
<dbReference type="PANTHER" id="PTHR22617">
    <property type="entry name" value="CHEMOTAXIS SENSOR HISTIDINE KINASE-RELATED"/>
    <property type="match status" value="1"/>
</dbReference>
<reference evidence="2" key="1">
    <citation type="submission" date="2016-10" db="EMBL/GenBank/DDBJ databases">
        <title>Sequence of Gallionella enrichment culture.</title>
        <authorList>
            <person name="Poehlein A."/>
            <person name="Muehling M."/>
            <person name="Daniel R."/>
        </authorList>
    </citation>
    <scope>NUCLEOTIDE SEQUENCE</scope>
</reference>
<dbReference type="PANTHER" id="PTHR22617:SF23">
    <property type="entry name" value="CHEMOTAXIS PROTEIN CHEW"/>
    <property type="match status" value="1"/>
</dbReference>
<dbReference type="GO" id="GO:0007165">
    <property type="term" value="P:signal transduction"/>
    <property type="evidence" value="ECO:0007669"/>
    <property type="project" value="InterPro"/>
</dbReference>
<dbReference type="GO" id="GO:0005829">
    <property type="term" value="C:cytosol"/>
    <property type="evidence" value="ECO:0007669"/>
    <property type="project" value="TreeGrafter"/>
</dbReference>
<protein>
    <submittedName>
        <fullName evidence="2">Chemotaxis protein CheW</fullName>
    </submittedName>
</protein>
<dbReference type="Gene3D" id="2.40.50.180">
    <property type="entry name" value="CheA-289, Domain 4"/>
    <property type="match status" value="1"/>
</dbReference>
<dbReference type="PROSITE" id="PS50851">
    <property type="entry name" value="CHEW"/>
    <property type="match status" value="1"/>
</dbReference>
<dbReference type="GO" id="GO:0006935">
    <property type="term" value="P:chemotaxis"/>
    <property type="evidence" value="ECO:0007669"/>
    <property type="project" value="InterPro"/>
</dbReference>
<accession>A0A1J5QJ02</accession>
<sequence>MMLRFVRGVINLRGQIVPILDLSMRFGWPATDLHGRTCIVVMEIQGQEDAQLIGVLVDAVNTVSELEAAEIEPSCQSMKEPWIALCA</sequence>
<dbReference type="InterPro" id="IPR039315">
    <property type="entry name" value="CheW"/>
</dbReference>